<keyword evidence="4" id="KW-1185">Reference proteome</keyword>
<feature type="chain" id="PRO_5039522575" evidence="2">
    <location>
        <begin position="20"/>
        <end position="441"/>
    </location>
</feature>
<dbReference type="PANTHER" id="PTHR43649:SF14">
    <property type="entry name" value="BLR3389 PROTEIN"/>
    <property type="match status" value="1"/>
</dbReference>
<organism evidence="3 4">
    <name type="scientific">Vallitalea guaymasensis</name>
    <dbReference type="NCBI Taxonomy" id="1185412"/>
    <lineage>
        <taxon>Bacteria</taxon>
        <taxon>Bacillati</taxon>
        <taxon>Bacillota</taxon>
        <taxon>Clostridia</taxon>
        <taxon>Lachnospirales</taxon>
        <taxon>Vallitaleaceae</taxon>
        <taxon>Vallitalea</taxon>
    </lineage>
</organism>
<dbReference type="SUPFAM" id="SSF53850">
    <property type="entry name" value="Periplasmic binding protein-like II"/>
    <property type="match status" value="1"/>
</dbReference>
<name>A0A8J8SDB2_9FIRM</name>
<proteinExistence type="predicted"/>
<dbReference type="PANTHER" id="PTHR43649">
    <property type="entry name" value="ARABINOSE-BINDING PROTEIN-RELATED"/>
    <property type="match status" value="1"/>
</dbReference>
<evidence type="ECO:0000256" key="1">
    <source>
        <dbReference type="SAM" id="MobiDB-lite"/>
    </source>
</evidence>
<dbReference type="EMBL" id="CP058561">
    <property type="protein sequence ID" value="QUH30295.1"/>
    <property type="molecule type" value="Genomic_DNA"/>
</dbReference>
<dbReference type="Gene3D" id="3.40.190.10">
    <property type="entry name" value="Periplasmic binding protein-like II"/>
    <property type="match status" value="2"/>
</dbReference>
<evidence type="ECO:0000313" key="3">
    <source>
        <dbReference type="EMBL" id="QUH30295.1"/>
    </source>
</evidence>
<sequence length="441" mass="49550">MKKFLIVLSIVTLLVSSLAGCGNTDNKKEEQSNSDNESNGQVETNDNQDEEITLSFWYKDVGVKEEIYKEAVARFENKYPNVTVKTFQARSSAYKQKLPIALSGNDAPDVFFTWGGGWLKRFADEGHVLEITDKLDTSRFKDLAMVNCVNDDKVFGAPLGIDIGVVFYNKEIFEKHNLQVPKTYEELKSVMSTLRENEVIPFVLANQPKWPGSFWYMYLVDRLGGEEAFDKAFKRDGGSFNSQPFVEAGEYIQDLVDAKAFNDGYNGLPYDAGTARQLLYTDRAAMMLLSNTFINLVRKEAPDYEEKVGMFPFPTMPNGKGDENNLVGIAAPVWSISSGCEHPDLALELINELTSVETATEYSNRTGSQTAIKDIKTEDPVVQQLMDMLNNANNLQMVYDQTLVPELAQKHLETTQEVFGFMKTPQEAADEVEELAKKLLD</sequence>
<dbReference type="Proteomes" id="UP000677305">
    <property type="component" value="Chromosome"/>
</dbReference>
<dbReference type="AlphaFoldDB" id="A0A8J8SDB2"/>
<dbReference type="InterPro" id="IPR006059">
    <property type="entry name" value="SBP"/>
</dbReference>
<dbReference type="RefSeq" id="WP_212690473.1">
    <property type="nucleotide sequence ID" value="NZ_CAJXUH010000001.1"/>
</dbReference>
<dbReference type="PROSITE" id="PS51257">
    <property type="entry name" value="PROKAR_LIPOPROTEIN"/>
    <property type="match status" value="1"/>
</dbReference>
<feature type="compositionally biased region" description="Polar residues" evidence="1">
    <location>
        <begin position="33"/>
        <end position="45"/>
    </location>
</feature>
<protein>
    <submittedName>
        <fullName evidence="3">Extracellular solute-binding protein</fullName>
    </submittedName>
</protein>
<dbReference type="InterPro" id="IPR050490">
    <property type="entry name" value="Bact_solute-bd_prot1"/>
</dbReference>
<dbReference type="Pfam" id="PF01547">
    <property type="entry name" value="SBP_bac_1"/>
    <property type="match status" value="1"/>
</dbReference>
<reference evidence="3 4" key="1">
    <citation type="submission" date="2020-07" db="EMBL/GenBank/DDBJ databases">
        <title>Vallitalea guaymasensis genome.</title>
        <authorList>
            <person name="Postec A."/>
        </authorList>
    </citation>
    <scope>NUCLEOTIDE SEQUENCE [LARGE SCALE GENOMIC DNA]</scope>
    <source>
        <strain evidence="3 4">Ra1766G1</strain>
    </source>
</reference>
<evidence type="ECO:0000256" key="2">
    <source>
        <dbReference type="SAM" id="SignalP"/>
    </source>
</evidence>
<evidence type="ECO:0000313" key="4">
    <source>
        <dbReference type="Proteomes" id="UP000677305"/>
    </source>
</evidence>
<accession>A0A8J8SDB2</accession>
<keyword evidence="2" id="KW-0732">Signal</keyword>
<gene>
    <name evidence="3" type="ORF">HYG85_15860</name>
</gene>
<feature type="signal peptide" evidence="2">
    <location>
        <begin position="1"/>
        <end position="19"/>
    </location>
</feature>
<feature type="region of interest" description="Disordered" evidence="1">
    <location>
        <begin position="23"/>
        <end position="46"/>
    </location>
</feature>
<dbReference type="KEGG" id="vgu:HYG85_15860"/>